<keyword evidence="4" id="KW-0067">ATP-binding</keyword>
<dbReference type="Gramene" id="OE9A105080T1">
    <property type="protein sequence ID" value="OE9A105080C1"/>
    <property type="gene ID" value="OE9A105080"/>
</dbReference>
<evidence type="ECO:0000259" key="5">
    <source>
        <dbReference type="Pfam" id="PF00270"/>
    </source>
</evidence>
<comment type="caution">
    <text evidence="6">The sequence shown here is derived from an EMBL/GenBank/DDBJ whole genome shotgun (WGS) entry which is preliminary data.</text>
</comment>
<dbReference type="GO" id="GO:0003724">
    <property type="term" value="F:RNA helicase activity"/>
    <property type="evidence" value="ECO:0007669"/>
    <property type="project" value="TreeGrafter"/>
</dbReference>
<dbReference type="SUPFAM" id="SSF52540">
    <property type="entry name" value="P-loop containing nucleoside triphosphate hydrolases"/>
    <property type="match status" value="1"/>
</dbReference>
<dbReference type="AlphaFoldDB" id="A0A8S0PN47"/>
<dbReference type="Gene3D" id="3.40.50.300">
    <property type="entry name" value="P-loop containing nucleotide triphosphate hydrolases"/>
    <property type="match status" value="1"/>
</dbReference>
<dbReference type="Pfam" id="PF00270">
    <property type="entry name" value="DEAD"/>
    <property type="match status" value="1"/>
</dbReference>
<dbReference type="InterPro" id="IPR050079">
    <property type="entry name" value="DEAD_box_RNA_helicase"/>
</dbReference>
<evidence type="ECO:0000313" key="7">
    <source>
        <dbReference type="Proteomes" id="UP000594638"/>
    </source>
</evidence>
<dbReference type="GO" id="GO:0005524">
    <property type="term" value="F:ATP binding"/>
    <property type="evidence" value="ECO:0007669"/>
    <property type="project" value="UniProtKB-KW"/>
</dbReference>
<protein>
    <submittedName>
        <fullName evidence="6">DEAD-box ATP-dependent RNA helicase 22</fullName>
    </submittedName>
</protein>
<dbReference type="InterPro" id="IPR011545">
    <property type="entry name" value="DEAD/DEAH_box_helicase_dom"/>
</dbReference>
<keyword evidence="2" id="KW-0378">Hydrolase</keyword>
<sequence>MMLQRSILMLSACKTSSPSQFLLPFTRHHSLLILSTFSFTIPSNSYSSNRQKIHALGTAAAAADRRGNDADTFFAEESVSWASLGVLDGISLALSNVGLHRPSLVQAVCIPSILSGSDVVVAAETGGGKTHGYLIPLIHYQKVI</sequence>
<name>A0A8S0PN47_OLEEU</name>
<dbReference type="GO" id="GO:0016787">
    <property type="term" value="F:hydrolase activity"/>
    <property type="evidence" value="ECO:0007669"/>
    <property type="project" value="UniProtKB-KW"/>
</dbReference>
<organism evidence="6 7">
    <name type="scientific">Olea europaea subsp. europaea</name>
    <dbReference type="NCBI Taxonomy" id="158383"/>
    <lineage>
        <taxon>Eukaryota</taxon>
        <taxon>Viridiplantae</taxon>
        <taxon>Streptophyta</taxon>
        <taxon>Embryophyta</taxon>
        <taxon>Tracheophyta</taxon>
        <taxon>Spermatophyta</taxon>
        <taxon>Magnoliopsida</taxon>
        <taxon>eudicotyledons</taxon>
        <taxon>Gunneridae</taxon>
        <taxon>Pentapetalae</taxon>
        <taxon>asterids</taxon>
        <taxon>lamiids</taxon>
        <taxon>Lamiales</taxon>
        <taxon>Oleaceae</taxon>
        <taxon>Oleeae</taxon>
        <taxon>Olea</taxon>
    </lineage>
</organism>
<gene>
    <name evidence="6" type="ORF">OLEA9_A105080</name>
</gene>
<dbReference type="PANTHER" id="PTHR47959">
    <property type="entry name" value="ATP-DEPENDENT RNA HELICASE RHLE-RELATED"/>
    <property type="match status" value="1"/>
</dbReference>
<dbReference type="GO" id="GO:0005829">
    <property type="term" value="C:cytosol"/>
    <property type="evidence" value="ECO:0007669"/>
    <property type="project" value="TreeGrafter"/>
</dbReference>
<dbReference type="EMBL" id="CACTIH010000144">
    <property type="protein sequence ID" value="CAA2955253.1"/>
    <property type="molecule type" value="Genomic_DNA"/>
</dbReference>
<dbReference type="Proteomes" id="UP000594638">
    <property type="component" value="Unassembled WGS sequence"/>
</dbReference>
<dbReference type="OrthoDB" id="10256233at2759"/>
<accession>A0A8S0PN47</accession>
<proteinExistence type="predicted"/>
<evidence type="ECO:0000256" key="4">
    <source>
        <dbReference type="ARBA" id="ARBA00022840"/>
    </source>
</evidence>
<keyword evidence="1" id="KW-0547">Nucleotide-binding</keyword>
<evidence type="ECO:0000313" key="6">
    <source>
        <dbReference type="EMBL" id="CAA2955253.1"/>
    </source>
</evidence>
<evidence type="ECO:0000256" key="1">
    <source>
        <dbReference type="ARBA" id="ARBA00022741"/>
    </source>
</evidence>
<keyword evidence="3 6" id="KW-0347">Helicase</keyword>
<dbReference type="PANTHER" id="PTHR47959:SF13">
    <property type="entry name" value="ATP-DEPENDENT RNA HELICASE RHLE"/>
    <property type="match status" value="1"/>
</dbReference>
<evidence type="ECO:0000256" key="3">
    <source>
        <dbReference type="ARBA" id="ARBA00022806"/>
    </source>
</evidence>
<keyword evidence="7" id="KW-1185">Reference proteome</keyword>
<evidence type="ECO:0000256" key="2">
    <source>
        <dbReference type="ARBA" id="ARBA00022801"/>
    </source>
</evidence>
<reference evidence="6 7" key="1">
    <citation type="submission" date="2019-12" db="EMBL/GenBank/DDBJ databases">
        <authorList>
            <person name="Alioto T."/>
            <person name="Alioto T."/>
            <person name="Gomez Garrido J."/>
        </authorList>
    </citation>
    <scope>NUCLEOTIDE SEQUENCE [LARGE SCALE GENOMIC DNA]</scope>
</reference>
<dbReference type="GO" id="GO:0003676">
    <property type="term" value="F:nucleic acid binding"/>
    <property type="evidence" value="ECO:0007669"/>
    <property type="project" value="InterPro"/>
</dbReference>
<dbReference type="InterPro" id="IPR027417">
    <property type="entry name" value="P-loop_NTPase"/>
</dbReference>
<feature type="domain" description="DEAD/DEAH-box helicase" evidence="5">
    <location>
        <begin position="105"/>
        <end position="139"/>
    </location>
</feature>